<dbReference type="PRINTS" id="PR00985">
    <property type="entry name" value="TRNASYNTHLEU"/>
</dbReference>
<dbReference type="PANTHER" id="PTHR43740">
    <property type="entry name" value="LEUCYL-TRNA SYNTHETASE"/>
    <property type="match status" value="1"/>
</dbReference>
<dbReference type="FunFam" id="1.10.730.10:FF:000002">
    <property type="entry name" value="Leucine--tRNA ligase"/>
    <property type="match status" value="1"/>
</dbReference>
<dbReference type="Gene3D" id="1.10.730.10">
    <property type="entry name" value="Isoleucyl-tRNA Synthetase, Domain 1"/>
    <property type="match status" value="2"/>
</dbReference>
<evidence type="ECO:0000256" key="9">
    <source>
        <dbReference type="ARBA" id="ARBA00047469"/>
    </source>
</evidence>
<dbReference type="Pfam" id="PF13603">
    <property type="entry name" value="tRNA-synt_1_2"/>
    <property type="match status" value="1"/>
</dbReference>
<dbReference type="Pfam" id="PF09334">
    <property type="entry name" value="tRNA-synt_1g"/>
    <property type="match status" value="1"/>
</dbReference>
<dbReference type="GO" id="GO:0005829">
    <property type="term" value="C:cytosol"/>
    <property type="evidence" value="ECO:0007669"/>
    <property type="project" value="TreeGrafter"/>
</dbReference>
<feature type="domain" description="Leucyl-tRNA synthetase editing" evidence="12">
    <location>
        <begin position="221"/>
        <end position="410"/>
    </location>
</feature>
<evidence type="ECO:0000256" key="8">
    <source>
        <dbReference type="ARBA" id="ARBA00030520"/>
    </source>
</evidence>
<evidence type="ECO:0000256" key="4">
    <source>
        <dbReference type="ARBA" id="ARBA00022741"/>
    </source>
</evidence>
<dbReference type="GO" id="GO:0005524">
    <property type="term" value="F:ATP binding"/>
    <property type="evidence" value="ECO:0007669"/>
    <property type="project" value="UniProtKB-KW"/>
</dbReference>
<organism evidence="13">
    <name type="scientific">hydrothermal vent metagenome</name>
    <dbReference type="NCBI Taxonomy" id="652676"/>
    <lineage>
        <taxon>unclassified sequences</taxon>
        <taxon>metagenomes</taxon>
        <taxon>ecological metagenomes</taxon>
    </lineage>
</organism>
<gene>
    <name evidence="13" type="ORF">MNB_ARC-1_885</name>
</gene>
<evidence type="ECO:0000259" key="11">
    <source>
        <dbReference type="Pfam" id="PF09334"/>
    </source>
</evidence>
<dbReference type="PANTHER" id="PTHR43740:SF2">
    <property type="entry name" value="LEUCINE--TRNA LIGASE, MITOCHONDRIAL"/>
    <property type="match status" value="1"/>
</dbReference>
<dbReference type="InterPro" id="IPR002300">
    <property type="entry name" value="aa-tRNA-synth_Ia"/>
</dbReference>
<evidence type="ECO:0000256" key="5">
    <source>
        <dbReference type="ARBA" id="ARBA00022840"/>
    </source>
</evidence>
<dbReference type="InterPro" id="IPR025709">
    <property type="entry name" value="Leu_tRNA-synth_edit"/>
</dbReference>
<dbReference type="InterPro" id="IPR009008">
    <property type="entry name" value="Val/Leu/Ile-tRNA-synth_edit"/>
</dbReference>
<dbReference type="Gene3D" id="3.40.50.620">
    <property type="entry name" value="HUPs"/>
    <property type="match status" value="2"/>
</dbReference>
<dbReference type="InterPro" id="IPR015413">
    <property type="entry name" value="Methionyl/Leucyl_tRNA_Synth"/>
</dbReference>
<evidence type="ECO:0000259" key="12">
    <source>
        <dbReference type="Pfam" id="PF13603"/>
    </source>
</evidence>
<keyword evidence="5" id="KW-0067">ATP-binding</keyword>
<dbReference type="EMBL" id="UOYO01000002">
    <property type="protein sequence ID" value="VAY86226.1"/>
    <property type="molecule type" value="Genomic_DNA"/>
</dbReference>
<dbReference type="InterPro" id="IPR002302">
    <property type="entry name" value="Leu-tRNA-ligase"/>
</dbReference>
<feature type="domain" description="Aminoacyl-tRNA synthetase class Ia" evidence="10">
    <location>
        <begin position="423"/>
        <end position="625"/>
    </location>
</feature>
<feature type="domain" description="Methionyl/Leucyl tRNA synthetase" evidence="11">
    <location>
        <begin position="35"/>
        <end position="181"/>
    </location>
</feature>
<dbReference type="PROSITE" id="PS00178">
    <property type="entry name" value="AA_TRNA_LIGASE_I"/>
    <property type="match status" value="1"/>
</dbReference>
<evidence type="ECO:0000256" key="1">
    <source>
        <dbReference type="ARBA" id="ARBA00005594"/>
    </source>
</evidence>
<reference evidence="13" key="1">
    <citation type="submission" date="2018-10" db="EMBL/GenBank/DDBJ databases">
        <authorList>
            <person name="Aoki K."/>
        </authorList>
    </citation>
    <scope>NUCLEOTIDE SEQUENCE</scope>
</reference>
<proteinExistence type="inferred from homology"/>
<dbReference type="EC" id="6.1.1.4" evidence="2"/>
<keyword evidence="4" id="KW-0547">Nucleotide-binding</keyword>
<evidence type="ECO:0000259" key="10">
    <source>
        <dbReference type="Pfam" id="PF00133"/>
    </source>
</evidence>
<dbReference type="FunFam" id="3.40.50.620:FF:000003">
    <property type="entry name" value="Leucine--tRNA ligase"/>
    <property type="match status" value="1"/>
</dbReference>
<evidence type="ECO:0000313" key="13">
    <source>
        <dbReference type="EMBL" id="VAY86226.1"/>
    </source>
</evidence>
<keyword evidence="6" id="KW-0648">Protein biosynthesis</keyword>
<dbReference type="SUPFAM" id="SSF52374">
    <property type="entry name" value="Nucleotidylyl transferase"/>
    <property type="match status" value="1"/>
</dbReference>
<dbReference type="SUPFAM" id="SSF47323">
    <property type="entry name" value="Anticodon-binding domain of a subclass of class I aminoacyl-tRNA synthetases"/>
    <property type="match status" value="1"/>
</dbReference>
<evidence type="ECO:0000256" key="3">
    <source>
        <dbReference type="ARBA" id="ARBA00022598"/>
    </source>
</evidence>
<dbReference type="Pfam" id="PF00133">
    <property type="entry name" value="tRNA-synt_1"/>
    <property type="match status" value="1"/>
</dbReference>
<dbReference type="NCBIfam" id="TIGR00396">
    <property type="entry name" value="leuS_bact"/>
    <property type="match status" value="1"/>
</dbReference>
<sequence length="823" mass="95071">MQYNALSIEHKWQKFWNINKTNEPLDEDCGKQKKYILSMFPYPSGKIHMGHVRNYCLGDAFARHFRKNNFNVLHPIGWDSFGMPAENAAIKHKLHPKRWTYDNIDYMRNELEGLGLSFSKSREFATSDELYSKWEQEFIIKMYEEGILYQKSSMVNWCEDCHTVLANEQVEDGCCWRCNNEIMLKEMPGYYIAITNYAQTLLDDLKTLKGQWPSKVLTMQENWIGRSEGLEFAFNISDESKKILNNKFDKYTVFTTRPDTIYGVTYCALAPEHPIVKYMIDNKLLTLAKIKLIEAMQKVGDRHRATQDKEGTSLDIDVIHPLTGKKIPVWVANFVLVSYGGGAVMAVPAHDDRDFEFASKYKLDIKIVIDTKEGITKLENAYTHSGILVDSAQFTDMTNIKAKQAIIDYFEQNNLGRKTINYKLRDWGISRQRYWGAPLPFIHCDDCGLVPERIKNLPITLPEDIEITGEGNPLENHPTWKKCFCPKCGKNAKRETDTLDTFVQSSWYFLRYATNPKYWNDKGIENQTSDYWMDIDQYIGGIEHAILHLLYARFFTKALNKLGYTNSIEPFKNLLTQGMVLKDGAKMSKSKGNVVDPDAIVSQYGADTARLFMMFAAPPTKELEWNDSAVEGSFKFIRRFYEKSSLLNDIIFDGINFIDHSVLSKEEKYARKKVYEALVKSNEVMSKTYAFNTLIASCMEAFNALNLQKNNQIWLEGYYVMTNLLEPIIPHVCWEISNNLFDKKNFDNVLEINDEVFVQDLITLAITVNGKKRGEIEVTAKTVKEEILVLAKENENVKRWIKDKEIIKEIVVPQKLVNLVVRG</sequence>
<dbReference type="InterPro" id="IPR014729">
    <property type="entry name" value="Rossmann-like_a/b/a_fold"/>
</dbReference>
<evidence type="ECO:0000256" key="2">
    <source>
        <dbReference type="ARBA" id="ARBA00013164"/>
    </source>
</evidence>
<evidence type="ECO:0000256" key="7">
    <source>
        <dbReference type="ARBA" id="ARBA00023146"/>
    </source>
</evidence>
<accession>A0A3B1E8W3</accession>
<comment type="catalytic activity">
    <reaction evidence="9">
        <text>tRNA(Leu) + L-leucine + ATP = L-leucyl-tRNA(Leu) + AMP + diphosphate</text>
        <dbReference type="Rhea" id="RHEA:11688"/>
        <dbReference type="Rhea" id="RHEA-COMP:9613"/>
        <dbReference type="Rhea" id="RHEA-COMP:9622"/>
        <dbReference type="ChEBI" id="CHEBI:30616"/>
        <dbReference type="ChEBI" id="CHEBI:33019"/>
        <dbReference type="ChEBI" id="CHEBI:57427"/>
        <dbReference type="ChEBI" id="CHEBI:78442"/>
        <dbReference type="ChEBI" id="CHEBI:78494"/>
        <dbReference type="ChEBI" id="CHEBI:456215"/>
        <dbReference type="EC" id="6.1.1.4"/>
    </reaction>
</comment>
<protein>
    <recommendedName>
        <fullName evidence="2">leucine--tRNA ligase</fullName>
        <ecNumber evidence="2">6.1.1.4</ecNumber>
    </recommendedName>
    <alternativeName>
        <fullName evidence="8">Leucyl-tRNA synthetase</fullName>
    </alternativeName>
</protein>
<evidence type="ECO:0000256" key="6">
    <source>
        <dbReference type="ARBA" id="ARBA00022917"/>
    </source>
</evidence>
<dbReference type="AlphaFoldDB" id="A0A3B1E8W3"/>
<dbReference type="Gene3D" id="3.10.20.590">
    <property type="match status" value="1"/>
</dbReference>
<name>A0A3B1E8W3_9ZZZZ</name>
<comment type="similarity">
    <text evidence="1">Belongs to the class-I aminoacyl-tRNA synthetase family.</text>
</comment>
<keyword evidence="3 13" id="KW-0436">Ligase</keyword>
<dbReference type="HAMAP" id="MF_00049_B">
    <property type="entry name" value="Leu_tRNA_synth_B"/>
    <property type="match status" value="1"/>
</dbReference>
<dbReference type="InterPro" id="IPR001412">
    <property type="entry name" value="aa-tRNA-synth_I_CS"/>
</dbReference>
<dbReference type="InterPro" id="IPR009080">
    <property type="entry name" value="tRNAsynth_Ia_anticodon-bd"/>
</dbReference>
<dbReference type="SUPFAM" id="SSF50677">
    <property type="entry name" value="ValRS/IleRS/LeuRS editing domain"/>
    <property type="match status" value="1"/>
</dbReference>
<dbReference type="GO" id="GO:0004823">
    <property type="term" value="F:leucine-tRNA ligase activity"/>
    <property type="evidence" value="ECO:0007669"/>
    <property type="project" value="UniProtKB-EC"/>
</dbReference>
<dbReference type="GO" id="GO:0006429">
    <property type="term" value="P:leucyl-tRNA aminoacylation"/>
    <property type="evidence" value="ECO:0007669"/>
    <property type="project" value="InterPro"/>
</dbReference>
<keyword evidence="7 13" id="KW-0030">Aminoacyl-tRNA synthetase</keyword>
<dbReference type="GO" id="GO:0002161">
    <property type="term" value="F:aminoacyl-tRNA deacylase activity"/>
    <property type="evidence" value="ECO:0007669"/>
    <property type="project" value="InterPro"/>
</dbReference>